<protein>
    <recommendedName>
        <fullName evidence="5">Secreted protein</fullName>
    </recommendedName>
</protein>
<accession>A0A319AKF3</accession>
<evidence type="ECO:0008006" key="5">
    <source>
        <dbReference type="Google" id="ProtNLM"/>
    </source>
</evidence>
<evidence type="ECO:0000256" key="1">
    <source>
        <dbReference type="SAM" id="MobiDB-lite"/>
    </source>
</evidence>
<proteinExistence type="predicted"/>
<keyword evidence="4" id="KW-1185">Reference proteome</keyword>
<dbReference type="EMBL" id="KZ821225">
    <property type="protein sequence ID" value="PYH47092.1"/>
    <property type="molecule type" value="Genomic_DNA"/>
</dbReference>
<feature type="chain" id="PRO_5016446055" description="Secreted protein" evidence="2">
    <location>
        <begin position="25"/>
        <end position="94"/>
    </location>
</feature>
<dbReference type="RefSeq" id="XP_025433074.1">
    <property type="nucleotide sequence ID" value="XM_025574555.1"/>
</dbReference>
<evidence type="ECO:0000256" key="2">
    <source>
        <dbReference type="SAM" id="SignalP"/>
    </source>
</evidence>
<organism evidence="3 4">
    <name type="scientific">Aspergillus saccharolyticus JOP 1030-1</name>
    <dbReference type="NCBI Taxonomy" id="1450539"/>
    <lineage>
        <taxon>Eukaryota</taxon>
        <taxon>Fungi</taxon>
        <taxon>Dikarya</taxon>
        <taxon>Ascomycota</taxon>
        <taxon>Pezizomycotina</taxon>
        <taxon>Eurotiomycetes</taxon>
        <taxon>Eurotiomycetidae</taxon>
        <taxon>Eurotiales</taxon>
        <taxon>Aspergillaceae</taxon>
        <taxon>Aspergillus</taxon>
        <taxon>Aspergillus subgen. Circumdati</taxon>
    </lineage>
</organism>
<dbReference type="GeneID" id="37075783"/>
<feature type="compositionally biased region" description="Polar residues" evidence="1">
    <location>
        <begin position="70"/>
        <end position="84"/>
    </location>
</feature>
<evidence type="ECO:0000313" key="4">
    <source>
        <dbReference type="Proteomes" id="UP000248349"/>
    </source>
</evidence>
<keyword evidence="2" id="KW-0732">Signal</keyword>
<feature type="region of interest" description="Disordered" evidence="1">
    <location>
        <begin position="55"/>
        <end position="94"/>
    </location>
</feature>
<sequence>MGKGGSLSVALSLAFWSAVTVCSSGSYPWICYLSGHASLVVFLLHCQHPTYRPAAGFPPDNSVLGPSPPRKSSTEFLPQLSHTFSPIPAPSLVR</sequence>
<name>A0A319AKF3_9EURO</name>
<reference evidence="3 4" key="1">
    <citation type="submission" date="2016-12" db="EMBL/GenBank/DDBJ databases">
        <title>The genomes of Aspergillus section Nigri reveals drivers in fungal speciation.</title>
        <authorList>
            <consortium name="DOE Joint Genome Institute"/>
            <person name="Vesth T.C."/>
            <person name="Nybo J."/>
            <person name="Theobald S."/>
            <person name="Brandl J."/>
            <person name="Frisvad J.C."/>
            <person name="Nielsen K.F."/>
            <person name="Lyhne E.K."/>
            <person name="Kogle M.E."/>
            <person name="Kuo A."/>
            <person name="Riley R."/>
            <person name="Clum A."/>
            <person name="Nolan M."/>
            <person name="Lipzen A."/>
            <person name="Salamov A."/>
            <person name="Henrissat B."/>
            <person name="Wiebenga A."/>
            <person name="De Vries R.P."/>
            <person name="Grigoriev I.V."/>
            <person name="Mortensen U.H."/>
            <person name="Andersen M.R."/>
            <person name="Baker S.E."/>
        </authorList>
    </citation>
    <scope>NUCLEOTIDE SEQUENCE [LARGE SCALE GENOMIC DNA]</scope>
    <source>
        <strain evidence="3 4">JOP 1030-1</strain>
    </source>
</reference>
<dbReference type="AlphaFoldDB" id="A0A319AKF3"/>
<gene>
    <name evidence="3" type="ORF">BP01DRAFT_354898</name>
</gene>
<feature type="signal peptide" evidence="2">
    <location>
        <begin position="1"/>
        <end position="24"/>
    </location>
</feature>
<evidence type="ECO:0000313" key="3">
    <source>
        <dbReference type="EMBL" id="PYH47092.1"/>
    </source>
</evidence>
<dbReference type="Proteomes" id="UP000248349">
    <property type="component" value="Unassembled WGS sequence"/>
</dbReference>